<reference evidence="2" key="1">
    <citation type="submission" date="2016-11" db="UniProtKB">
        <authorList>
            <consortium name="WormBaseParasite"/>
        </authorList>
    </citation>
    <scope>IDENTIFICATION</scope>
</reference>
<dbReference type="Proteomes" id="UP000095287">
    <property type="component" value="Unplaced"/>
</dbReference>
<keyword evidence="1" id="KW-1185">Reference proteome</keyword>
<protein>
    <submittedName>
        <fullName evidence="2">IgGFc_binding domain-containing protein</fullName>
    </submittedName>
</protein>
<evidence type="ECO:0000313" key="2">
    <source>
        <dbReference type="WBParaSite" id="L893_g31621.t1"/>
    </source>
</evidence>
<dbReference type="WBParaSite" id="L893_g31621.t1">
    <property type="protein sequence ID" value="L893_g31621.t1"/>
    <property type="gene ID" value="L893_g31621"/>
</dbReference>
<organism evidence="1 2">
    <name type="scientific">Steinernema glaseri</name>
    <dbReference type="NCBI Taxonomy" id="37863"/>
    <lineage>
        <taxon>Eukaryota</taxon>
        <taxon>Metazoa</taxon>
        <taxon>Ecdysozoa</taxon>
        <taxon>Nematoda</taxon>
        <taxon>Chromadorea</taxon>
        <taxon>Rhabditida</taxon>
        <taxon>Tylenchina</taxon>
        <taxon>Panagrolaimomorpha</taxon>
        <taxon>Strongyloidoidea</taxon>
        <taxon>Steinernematidae</taxon>
        <taxon>Steinernema</taxon>
    </lineage>
</organism>
<dbReference type="AlphaFoldDB" id="A0A1I8A0F0"/>
<accession>A0A1I8A0F0</accession>
<proteinExistence type="predicted"/>
<sequence length="231" mass="26424">MQKNVHNLFGYERNAPAVETHARLPDIDGRYNGMTCGYVTETDGKMTSYSFLHLTDTISESLSFFVVRHPLSLRHDCYVKPLLITSPFPPFLVTDMSVTASFDGQFKGLVFRLYWSTSGVLETVFYIHLADVTVWNASGHTILSTISWGHIYIRIAEEPDRRAYWLNGDEYYYITGVETTSNVMDPDDVDADAFLTTDPFIVEEDVFFLTESSHVEDQSESDEWPFYTDSD</sequence>
<name>A0A1I8A0F0_9BILA</name>
<evidence type="ECO:0000313" key="1">
    <source>
        <dbReference type="Proteomes" id="UP000095287"/>
    </source>
</evidence>